<reference evidence="1" key="1">
    <citation type="journal article" date="2014" name="Genome Biol. Evol.">
        <title>Pangenome evidence for extensive interdomain horizontal transfer affecting lineage core and shell genes in uncultured planktonic thaumarchaeota and euryarchaeota.</title>
        <authorList>
            <person name="Deschamps P."/>
            <person name="Zivanovic Y."/>
            <person name="Moreira D."/>
            <person name="Rodriguez-Valera F."/>
            <person name="Lopez-Garcia P."/>
        </authorList>
    </citation>
    <scope>NUCLEOTIDE SEQUENCE</scope>
</reference>
<dbReference type="InterPro" id="IPR015943">
    <property type="entry name" value="WD40/YVTN_repeat-like_dom_sf"/>
</dbReference>
<dbReference type="PANTHER" id="PTHR47197:SF3">
    <property type="entry name" value="DIHYDRO-HEME D1 DEHYDROGENASE"/>
    <property type="match status" value="1"/>
</dbReference>
<dbReference type="PANTHER" id="PTHR47197">
    <property type="entry name" value="PROTEIN NIRF"/>
    <property type="match status" value="1"/>
</dbReference>
<name>A0A075H3S9_9ARCH</name>
<accession>A0A075H3S9</accession>
<dbReference type="Gene3D" id="2.130.10.10">
    <property type="entry name" value="YVTN repeat-like/Quinoprotein amine dehydrogenase"/>
    <property type="match status" value="1"/>
</dbReference>
<dbReference type="AlphaFoldDB" id="A0A075H3S9"/>
<organism evidence="1">
    <name type="scientific">uncultured marine thaumarchaeote KM3_31_F03</name>
    <dbReference type="NCBI Taxonomy" id="1456119"/>
    <lineage>
        <taxon>Archaea</taxon>
        <taxon>Nitrososphaerota</taxon>
        <taxon>environmental samples</taxon>
    </lineage>
</organism>
<protein>
    <submittedName>
        <fullName evidence="1">Uncharacterized protein</fullName>
    </submittedName>
</protein>
<proteinExistence type="predicted"/>
<evidence type="ECO:0000313" key="1">
    <source>
        <dbReference type="EMBL" id="AIF08573.1"/>
    </source>
</evidence>
<dbReference type="SUPFAM" id="SSF63829">
    <property type="entry name" value="Calcium-dependent phosphotriesterase"/>
    <property type="match status" value="1"/>
</dbReference>
<sequence>MQYLIKEGIMIVEIPTEIDSEAAEEVPGWVKSTAGWWAEDKIHDTTFVSGIKYLISKGIIVVGQEVEVEEPVEEVIEIKDFYMEVNGGSCSYCLNWAYVGDEYYLQIETYDEQYGKYIDGVEISAKIISNGGELRHDFGEVATEDGIYRNSIIIPSMDWYAGNILSVTGEYYGVEKTIEKEFEVFRNQGGALRSYGAGAGDCALVGPVDVNPSAADENQPHGVAFSSSGETMFVIGSQRDKVLEYELDAAYCIDTLSTPIKYELTGDGGIGTPTGIAFDPSGTKMFITDKNQDDVFQFDLNVPWKVSSASYSATFTVTNQEKVPTGIVFDSSGTKMFIVGSDGSNKGEVNVYELTEPYIITSASHIAVYTMSITSTAPQGMAFDLSGTKMFIADSGTESIREYALNVPYITSSNSTGDNNTPSLSITGINGDVRDIWFDASGTKLFVLSRGSSPQEVTVYELTVPFLLSSATIVS</sequence>
<dbReference type="InterPro" id="IPR051200">
    <property type="entry name" value="Host-pathogen_enzymatic-act"/>
</dbReference>
<dbReference type="EMBL" id="KF900835">
    <property type="protein sequence ID" value="AIF08573.1"/>
    <property type="molecule type" value="Genomic_DNA"/>
</dbReference>